<dbReference type="RefSeq" id="WP_346337829.1">
    <property type="nucleotide sequence ID" value="NZ_JBBYXI010000010.1"/>
</dbReference>
<dbReference type="EMBL" id="JBBYXI010000010">
    <property type="protein sequence ID" value="MEN3931782.1"/>
    <property type="molecule type" value="Genomic_DNA"/>
</dbReference>
<evidence type="ECO:0000313" key="1">
    <source>
        <dbReference type="EMBL" id="MEN3931782.1"/>
    </source>
</evidence>
<name>A0ABV0BLD0_9HYPH</name>
<reference evidence="1 2" key="1">
    <citation type="submission" date="2024-04" db="EMBL/GenBank/DDBJ databases">
        <title>A novel species isolated from cricket.</title>
        <authorList>
            <person name="Wang H.-C."/>
        </authorList>
    </citation>
    <scope>NUCLEOTIDE SEQUENCE [LARGE SCALE GENOMIC DNA]</scope>
    <source>
        <strain evidence="1 2">WL0021</strain>
    </source>
</reference>
<dbReference type="Proteomes" id="UP001418637">
    <property type="component" value="Unassembled WGS sequence"/>
</dbReference>
<protein>
    <submittedName>
        <fullName evidence="1">Uncharacterized protein</fullName>
    </submittedName>
</protein>
<proteinExistence type="predicted"/>
<sequence length="125" mass="14663">MKVKCIKLLKADGKEVEFSPSLTLGKEYHVLSISYDSYGKLYYRIVTSEREGKWPHMSLHSEKCFELVTTFVPSSWHLKIYQNKGFSIGPKTWINSSFYENFYDGEPSALHTFYEEYKKILSEEP</sequence>
<comment type="caution">
    <text evidence="1">The sequence shown here is derived from an EMBL/GenBank/DDBJ whole genome shotgun (WGS) entry which is preliminary data.</text>
</comment>
<accession>A0ABV0BLD0</accession>
<keyword evidence="2" id="KW-1185">Reference proteome</keyword>
<evidence type="ECO:0000313" key="2">
    <source>
        <dbReference type="Proteomes" id="UP001418637"/>
    </source>
</evidence>
<gene>
    <name evidence="1" type="ORF">WJT86_12035</name>
</gene>
<organism evidence="1 2">
    <name type="scientific">Hohaiivirga grylli</name>
    <dbReference type="NCBI Taxonomy" id="3133970"/>
    <lineage>
        <taxon>Bacteria</taxon>
        <taxon>Pseudomonadati</taxon>
        <taxon>Pseudomonadota</taxon>
        <taxon>Alphaproteobacteria</taxon>
        <taxon>Hyphomicrobiales</taxon>
        <taxon>Methylobacteriaceae</taxon>
        <taxon>Hohaiivirga</taxon>
    </lineage>
</organism>